<feature type="transmembrane region" description="Helical" evidence="5">
    <location>
        <begin position="37"/>
        <end position="60"/>
    </location>
</feature>
<accession>A0A5B7JR67</accession>
<dbReference type="Gene3D" id="1.20.1250.20">
    <property type="entry name" value="MFS general substrate transporter like domains"/>
    <property type="match status" value="1"/>
</dbReference>
<evidence type="ECO:0000256" key="2">
    <source>
        <dbReference type="ARBA" id="ARBA00022692"/>
    </source>
</evidence>
<evidence type="ECO:0000256" key="1">
    <source>
        <dbReference type="ARBA" id="ARBA00004141"/>
    </source>
</evidence>
<keyword evidence="7" id="KW-1185">Reference proteome</keyword>
<evidence type="ECO:0000313" key="7">
    <source>
        <dbReference type="Proteomes" id="UP000324222"/>
    </source>
</evidence>
<organism evidence="6 7">
    <name type="scientific">Portunus trituberculatus</name>
    <name type="common">Swimming crab</name>
    <name type="synonym">Neptunus trituberculatus</name>
    <dbReference type="NCBI Taxonomy" id="210409"/>
    <lineage>
        <taxon>Eukaryota</taxon>
        <taxon>Metazoa</taxon>
        <taxon>Ecdysozoa</taxon>
        <taxon>Arthropoda</taxon>
        <taxon>Crustacea</taxon>
        <taxon>Multicrustacea</taxon>
        <taxon>Malacostraca</taxon>
        <taxon>Eumalacostraca</taxon>
        <taxon>Eucarida</taxon>
        <taxon>Decapoda</taxon>
        <taxon>Pleocyemata</taxon>
        <taxon>Brachyura</taxon>
        <taxon>Eubrachyura</taxon>
        <taxon>Portunoidea</taxon>
        <taxon>Portunidae</taxon>
        <taxon>Portuninae</taxon>
        <taxon>Portunus</taxon>
    </lineage>
</organism>
<dbReference type="Proteomes" id="UP000324222">
    <property type="component" value="Unassembled WGS sequence"/>
</dbReference>
<feature type="transmembrane region" description="Helical" evidence="5">
    <location>
        <begin position="12"/>
        <end position="31"/>
    </location>
</feature>
<protein>
    <submittedName>
        <fullName evidence="6">Uncharacterized protein</fullName>
    </submittedName>
</protein>
<evidence type="ECO:0000256" key="5">
    <source>
        <dbReference type="SAM" id="Phobius"/>
    </source>
</evidence>
<dbReference type="PANTHER" id="PTHR23507">
    <property type="entry name" value="ZGC:174356"/>
    <property type="match status" value="1"/>
</dbReference>
<dbReference type="AlphaFoldDB" id="A0A5B7JR67"/>
<dbReference type="EMBL" id="VSRR010102548">
    <property type="protein sequence ID" value="MPC95518.1"/>
    <property type="molecule type" value="Genomic_DNA"/>
</dbReference>
<dbReference type="InterPro" id="IPR036259">
    <property type="entry name" value="MFS_trans_sf"/>
</dbReference>
<dbReference type="GO" id="GO:0022857">
    <property type="term" value="F:transmembrane transporter activity"/>
    <property type="evidence" value="ECO:0007669"/>
    <property type="project" value="TreeGrafter"/>
</dbReference>
<evidence type="ECO:0000313" key="6">
    <source>
        <dbReference type="EMBL" id="MPC95518.1"/>
    </source>
</evidence>
<keyword evidence="4 5" id="KW-0472">Membrane</keyword>
<gene>
    <name evidence="6" type="ORF">E2C01_090734</name>
</gene>
<feature type="transmembrane region" description="Helical" evidence="5">
    <location>
        <begin position="72"/>
        <end position="95"/>
    </location>
</feature>
<dbReference type="GO" id="GO:0016020">
    <property type="term" value="C:membrane"/>
    <property type="evidence" value="ECO:0007669"/>
    <property type="project" value="UniProtKB-SubCell"/>
</dbReference>
<evidence type="ECO:0000256" key="3">
    <source>
        <dbReference type="ARBA" id="ARBA00022989"/>
    </source>
</evidence>
<proteinExistence type="predicted"/>
<comment type="caution">
    <text evidence="6">The sequence shown here is derived from an EMBL/GenBank/DDBJ whole genome shotgun (WGS) entry which is preliminary data.</text>
</comment>
<reference evidence="6 7" key="1">
    <citation type="submission" date="2019-05" db="EMBL/GenBank/DDBJ databases">
        <title>Another draft genome of Portunus trituberculatus and its Hox gene families provides insights of decapod evolution.</title>
        <authorList>
            <person name="Jeong J.-H."/>
            <person name="Song I."/>
            <person name="Kim S."/>
            <person name="Choi T."/>
            <person name="Kim D."/>
            <person name="Ryu S."/>
            <person name="Kim W."/>
        </authorList>
    </citation>
    <scope>NUCLEOTIDE SEQUENCE [LARGE SCALE GENOMIC DNA]</scope>
    <source>
        <tissue evidence="6">Muscle</tissue>
    </source>
</reference>
<keyword evidence="3 5" id="KW-1133">Transmembrane helix</keyword>
<keyword evidence="2 5" id="KW-0812">Transmembrane</keyword>
<dbReference type="OrthoDB" id="3026777at2759"/>
<comment type="subcellular location">
    <subcellularLocation>
        <location evidence="1">Membrane</location>
        <topology evidence="1">Multi-pass membrane protein</topology>
    </subcellularLocation>
</comment>
<dbReference type="PANTHER" id="PTHR23507:SF1">
    <property type="entry name" value="FI18259P1-RELATED"/>
    <property type="match status" value="1"/>
</dbReference>
<sequence length="160" mass="16546">MLSIRYTYQARDGVLGLLGSFSLLFKNVFLATAPSAWVLYLGSAAGVCGELVGVASRGVISKLVEKRHLGAVFGMLAVGEGLVPVLSATVFAALFTKTLSVFPGTVFVLSAFCCVLISCVFVWEVTLDSVGCEERAVANGSAEAPCPHLASPGSVGRGSL</sequence>
<evidence type="ECO:0000256" key="4">
    <source>
        <dbReference type="ARBA" id="ARBA00023136"/>
    </source>
</evidence>
<feature type="transmembrane region" description="Helical" evidence="5">
    <location>
        <begin position="101"/>
        <end position="123"/>
    </location>
</feature>
<name>A0A5B7JR67_PORTR</name>